<dbReference type="PRINTS" id="PR01788">
    <property type="entry name" value="PROSTANOIDR"/>
</dbReference>
<keyword evidence="7" id="KW-0297">G-protein coupled receptor</keyword>
<feature type="domain" description="G-protein coupled receptors family 1 profile" evidence="15">
    <location>
        <begin position="66"/>
        <end position="347"/>
    </location>
</feature>
<dbReference type="PANTHER" id="PTHR11866">
    <property type="entry name" value="G-PROTEIN COUPLED RECEPTOR FAMILY 1 MEMBER"/>
    <property type="match status" value="1"/>
</dbReference>
<gene>
    <name evidence="16" type="primary">PTGER1</name>
    <name evidence="16" type="synonym">ptger1c</name>
</gene>
<dbReference type="Pfam" id="PF00001">
    <property type="entry name" value="7tm_1"/>
    <property type="match status" value="1"/>
</dbReference>
<reference evidence="16" key="1">
    <citation type="submission" date="2021-04" db="EMBL/GenBank/DDBJ databases">
        <authorList>
            <consortium name="Wellcome Sanger Institute Data Sharing"/>
        </authorList>
    </citation>
    <scope>NUCLEOTIDE SEQUENCE [LARGE SCALE GENOMIC DNA]</scope>
</reference>
<keyword evidence="4" id="KW-0597">Phosphoprotein</keyword>
<keyword evidence="8 14" id="KW-0472">Membrane</keyword>
<evidence type="ECO:0000256" key="14">
    <source>
        <dbReference type="SAM" id="Phobius"/>
    </source>
</evidence>
<accession>A0A671XRT2</accession>
<evidence type="ECO:0000313" key="16">
    <source>
        <dbReference type="Ensembl" id="ENSSAUP00010053814.1"/>
    </source>
</evidence>
<feature type="transmembrane region" description="Helical" evidence="14">
    <location>
        <begin position="174"/>
        <end position="194"/>
    </location>
</feature>
<evidence type="ECO:0000256" key="2">
    <source>
        <dbReference type="ARBA" id="ARBA00017628"/>
    </source>
</evidence>
<sequence>MSLKMRTPSTLMTLLSNSSAPPILHQILKINSSEQPGAWQNGSTWSPVKPSGIGMSCFTMTFGAISNLTALGILARVRLRRQCKAPFLLLTVALLVADLGGHVIPGAFALYLHMERKNDTQFREPTKKFCQIFGASMVFFGLCPLLLGFAMAVERCVAITQPFFHSAMITLAHARQVVLFVSCLALVLAVLPLFDVGTYTTQYPGTWCFLPIHGPQSVGEYSLVLTFSCLGLTALTLSQLCNILSGLALLQARRKSHDVNTKSASSHTRHMSSASSSSMFCSLDVEMMVQLAVITVVSCVCWSPFLIHILVLQLKQSPGSSAHSQGGFTLLGLRMASWNQILDPWVYILLRKTVLFRLYSAFYTQRPAVAVHSSSADSRRGTLSLH</sequence>
<reference evidence="16" key="3">
    <citation type="submission" date="2025-09" db="UniProtKB">
        <authorList>
            <consortium name="Ensembl"/>
        </authorList>
    </citation>
    <scope>IDENTIFICATION</scope>
</reference>
<reference evidence="16" key="2">
    <citation type="submission" date="2025-08" db="UniProtKB">
        <authorList>
            <consortium name="Ensembl"/>
        </authorList>
    </citation>
    <scope>IDENTIFICATION</scope>
</reference>
<keyword evidence="3" id="KW-1003">Cell membrane</keyword>
<dbReference type="InParanoid" id="A0A671XRT2"/>
<dbReference type="SUPFAM" id="SSF81321">
    <property type="entry name" value="Family A G protein-coupled receptor-like"/>
    <property type="match status" value="1"/>
</dbReference>
<dbReference type="FunFam" id="1.20.1070.10:FF:000163">
    <property type="entry name" value="Thromboxane A2 receptor"/>
    <property type="match status" value="1"/>
</dbReference>
<dbReference type="Gene3D" id="1.20.1070.10">
    <property type="entry name" value="Rhodopsin 7-helix transmembrane proteins"/>
    <property type="match status" value="1"/>
</dbReference>
<dbReference type="OMA" id="CHIFGAC"/>
<keyword evidence="9" id="KW-1015">Disulfide bond</keyword>
<dbReference type="InterPro" id="IPR001105">
    <property type="entry name" value="Thbox_rcpt"/>
</dbReference>
<keyword evidence="6 14" id="KW-1133">Transmembrane helix</keyword>
<evidence type="ECO:0000256" key="6">
    <source>
        <dbReference type="ARBA" id="ARBA00022989"/>
    </source>
</evidence>
<organism evidence="16 17">
    <name type="scientific">Sparus aurata</name>
    <name type="common">Gilthead sea bream</name>
    <dbReference type="NCBI Taxonomy" id="8175"/>
    <lineage>
        <taxon>Eukaryota</taxon>
        <taxon>Metazoa</taxon>
        <taxon>Chordata</taxon>
        <taxon>Craniata</taxon>
        <taxon>Vertebrata</taxon>
        <taxon>Euteleostomi</taxon>
        <taxon>Actinopterygii</taxon>
        <taxon>Neopterygii</taxon>
        <taxon>Teleostei</taxon>
        <taxon>Neoteleostei</taxon>
        <taxon>Acanthomorphata</taxon>
        <taxon>Eupercaria</taxon>
        <taxon>Spariformes</taxon>
        <taxon>Sparidae</taxon>
        <taxon>Sparus</taxon>
    </lineage>
</organism>
<name>A0A671XRT2_SPAAU</name>
<dbReference type="PROSITE" id="PS50262">
    <property type="entry name" value="G_PROTEIN_RECEP_F1_2"/>
    <property type="match status" value="1"/>
</dbReference>
<dbReference type="Ensembl" id="ENSSAUT00010056546.1">
    <property type="protein sequence ID" value="ENSSAUP00010053814.1"/>
    <property type="gene ID" value="ENSSAUG00010022224.1"/>
</dbReference>
<evidence type="ECO:0000256" key="5">
    <source>
        <dbReference type="ARBA" id="ARBA00022692"/>
    </source>
</evidence>
<dbReference type="GO" id="GO:0006954">
    <property type="term" value="P:inflammatory response"/>
    <property type="evidence" value="ECO:0007669"/>
    <property type="project" value="TreeGrafter"/>
</dbReference>
<keyword evidence="5 14" id="KW-0812">Transmembrane</keyword>
<feature type="transmembrane region" description="Helical" evidence="14">
    <location>
        <begin position="132"/>
        <end position="153"/>
    </location>
</feature>
<evidence type="ECO:0000256" key="8">
    <source>
        <dbReference type="ARBA" id="ARBA00023136"/>
    </source>
</evidence>
<evidence type="ECO:0000256" key="4">
    <source>
        <dbReference type="ARBA" id="ARBA00022553"/>
    </source>
</evidence>
<dbReference type="GeneTree" id="ENSGT01030000234559"/>
<dbReference type="PRINTS" id="PR00429">
    <property type="entry name" value="THROMBOXANER"/>
</dbReference>
<dbReference type="InterPro" id="IPR000276">
    <property type="entry name" value="GPCR_Rhodpsn"/>
</dbReference>
<evidence type="ECO:0000256" key="7">
    <source>
        <dbReference type="ARBA" id="ARBA00023040"/>
    </source>
</evidence>
<keyword evidence="10" id="KW-0675">Receptor</keyword>
<evidence type="ECO:0000256" key="11">
    <source>
        <dbReference type="ARBA" id="ARBA00023180"/>
    </source>
</evidence>
<dbReference type="InterPro" id="IPR017452">
    <property type="entry name" value="GPCR_Rhodpsn_7TM"/>
</dbReference>
<dbReference type="PROSITE" id="PS00237">
    <property type="entry name" value="G_PROTEIN_RECEP_F1_1"/>
    <property type="match status" value="1"/>
</dbReference>
<proteinExistence type="predicted"/>
<feature type="transmembrane region" description="Helical" evidence="14">
    <location>
        <begin position="288"/>
        <end position="311"/>
    </location>
</feature>
<comment type="subcellular location">
    <subcellularLocation>
        <location evidence="1">Cell membrane</location>
        <topology evidence="1">Multi-pass membrane protein</topology>
    </subcellularLocation>
</comment>
<dbReference type="GO" id="GO:0004957">
    <property type="term" value="F:prostaglandin E receptor activity"/>
    <property type="evidence" value="ECO:0007669"/>
    <property type="project" value="TreeGrafter"/>
</dbReference>
<evidence type="ECO:0000256" key="3">
    <source>
        <dbReference type="ARBA" id="ARBA00022475"/>
    </source>
</evidence>
<dbReference type="InterPro" id="IPR008365">
    <property type="entry name" value="Prostanoid_rcpt"/>
</dbReference>
<dbReference type="PANTHER" id="PTHR11866:SF33">
    <property type="entry name" value="THROMBOXANE A2 RECEPTOR"/>
    <property type="match status" value="1"/>
</dbReference>
<evidence type="ECO:0000256" key="12">
    <source>
        <dbReference type="ARBA" id="ARBA00023224"/>
    </source>
</evidence>
<dbReference type="OrthoDB" id="5959154at2759"/>
<feature type="transmembrane region" description="Helical" evidence="14">
    <location>
        <begin position="223"/>
        <end position="250"/>
    </location>
</feature>
<keyword evidence="12" id="KW-0807">Transducer</keyword>
<dbReference type="Proteomes" id="UP000472265">
    <property type="component" value="Chromosome 23"/>
</dbReference>
<dbReference type="GO" id="GO:0005886">
    <property type="term" value="C:plasma membrane"/>
    <property type="evidence" value="ECO:0007669"/>
    <property type="project" value="UniProtKB-SubCell"/>
</dbReference>
<evidence type="ECO:0000256" key="13">
    <source>
        <dbReference type="ARBA" id="ARBA00029815"/>
    </source>
</evidence>
<evidence type="ECO:0000256" key="10">
    <source>
        <dbReference type="ARBA" id="ARBA00023170"/>
    </source>
</evidence>
<feature type="transmembrane region" description="Helical" evidence="14">
    <location>
        <begin position="53"/>
        <end position="75"/>
    </location>
</feature>
<dbReference type="GO" id="GO:0007189">
    <property type="term" value="P:adenylate cyclase-activating G protein-coupled receptor signaling pathway"/>
    <property type="evidence" value="ECO:0007669"/>
    <property type="project" value="TreeGrafter"/>
</dbReference>
<dbReference type="AlphaFoldDB" id="A0A671XRT2"/>
<feature type="transmembrane region" description="Helical" evidence="14">
    <location>
        <begin position="87"/>
        <end position="112"/>
    </location>
</feature>
<keyword evidence="11" id="KW-0325">Glycoprotein</keyword>
<dbReference type="GO" id="GO:0004958">
    <property type="term" value="F:prostaglandin F receptor activity"/>
    <property type="evidence" value="ECO:0007669"/>
    <property type="project" value="Ensembl"/>
</dbReference>
<dbReference type="GO" id="GO:0004960">
    <property type="term" value="F:thromboxane receptor activity"/>
    <property type="evidence" value="ECO:0007669"/>
    <property type="project" value="InterPro"/>
</dbReference>
<evidence type="ECO:0000256" key="1">
    <source>
        <dbReference type="ARBA" id="ARBA00004651"/>
    </source>
</evidence>
<evidence type="ECO:0000259" key="15">
    <source>
        <dbReference type="PROSITE" id="PS50262"/>
    </source>
</evidence>
<keyword evidence="17" id="KW-1185">Reference proteome</keyword>
<protein>
    <recommendedName>
        <fullName evidence="2">Thromboxane A2 receptor</fullName>
    </recommendedName>
    <alternativeName>
        <fullName evidence="13">Prostanoid TP receptor</fullName>
    </alternativeName>
</protein>
<evidence type="ECO:0000313" key="17">
    <source>
        <dbReference type="Proteomes" id="UP000472265"/>
    </source>
</evidence>
<evidence type="ECO:0000256" key="9">
    <source>
        <dbReference type="ARBA" id="ARBA00023157"/>
    </source>
</evidence>
<dbReference type="GO" id="GO:0007204">
    <property type="term" value="P:positive regulation of cytosolic calcium ion concentration"/>
    <property type="evidence" value="ECO:0007669"/>
    <property type="project" value="TreeGrafter"/>
</dbReference>